<dbReference type="STRING" id="1005944.SAMN05192576_2805"/>
<accession>A0A1H0EAB7</accession>
<name>A0A1H0EAB7_9ACTN</name>
<dbReference type="Proteomes" id="UP000199004">
    <property type="component" value="Unassembled WGS sequence"/>
</dbReference>
<organism evidence="2 3">
    <name type="scientific">Nocardioides szechwanensis</name>
    <dbReference type="NCBI Taxonomy" id="1005944"/>
    <lineage>
        <taxon>Bacteria</taxon>
        <taxon>Bacillati</taxon>
        <taxon>Actinomycetota</taxon>
        <taxon>Actinomycetes</taxon>
        <taxon>Propionibacteriales</taxon>
        <taxon>Nocardioidaceae</taxon>
        <taxon>Nocardioides</taxon>
    </lineage>
</organism>
<evidence type="ECO:0000313" key="2">
    <source>
        <dbReference type="EMBL" id="SDN79407.1"/>
    </source>
</evidence>
<evidence type="ECO:0000313" key="3">
    <source>
        <dbReference type="Proteomes" id="UP000199004"/>
    </source>
</evidence>
<keyword evidence="1" id="KW-0812">Transmembrane</keyword>
<keyword evidence="3" id="KW-1185">Reference proteome</keyword>
<reference evidence="2 3" key="1">
    <citation type="submission" date="2016-10" db="EMBL/GenBank/DDBJ databases">
        <authorList>
            <person name="de Groot N.N."/>
        </authorList>
    </citation>
    <scope>NUCLEOTIDE SEQUENCE [LARGE SCALE GENOMIC DNA]</scope>
    <source>
        <strain evidence="2 3">CGMCC 1.11147</strain>
    </source>
</reference>
<sequence>MNHDEATRLFDDLGEMVPDRRPAMPDLLAAGKSAARRRSRRTLALSISAVLLVAGAVTAVGNVLTDGRADPVDGVASPVLTLPERDGPWPMALVRGVVSLRGGCLYVGDQAVVWPNGSTWDPAEQAVRYGSLVIPVGDYVRGGGGFYTVGTDSGGDFGDAWPAAEQCARRSAGGGVVVLLPEQVTPADPAMVATPARARPGDVVSLTFPTEQPRGVGFTLTARSDGTRYELTSNATQQDREPTGWTAGRMGWIDIGIMGPGPDEVLIPPPSAPGEYDLCTGNAVDELCVRLTVSAPLSTIGPTLAPSRPCPAIHFEDRRYVLTLRPEGAGPGVGRVLGTGRLIGCDTAVVTVYSVNEQPKGAAITVSDGESVWLYTVSD</sequence>
<dbReference type="AlphaFoldDB" id="A0A1H0EAB7"/>
<keyword evidence="1" id="KW-1133">Transmembrane helix</keyword>
<dbReference type="EMBL" id="FNIC01000004">
    <property type="protein sequence ID" value="SDN79407.1"/>
    <property type="molecule type" value="Genomic_DNA"/>
</dbReference>
<evidence type="ECO:0000256" key="1">
    <source>
        <dbReference type="SAM" id="Phobius"/>
    </source>
</evidence>
<gene>
    <name evidence="2" type="ORF">SAMN05192576_2805</name>
</gene>
<protein>
    <submittedName>
        <fullName evidence="2">Uncharacterized protein</fullName>
    </submittedName>
</protein>
<keyword evidence="1" id="KW-0472">Membrane</keyword>
<proteinExistence type="predicted"/>
<feature type="transmembrane region" description="Helical" evidence="1">
    <location>
        <begin position="42"/>
        <end position="64"/>
    </location>
</feature>